<dbReference type="Pfam" id="PF12804">
    <property type="entry name" value="NTP_transf_3"/>
    <property type="match status" value="1"/>
</dbReference>
<dbReference type="InterPro" id="IPR006675">
    <property type="entry name" value="HDIG_dom"/>
</dbReference>
<dbReference type="PANTHER" id="PTHR43777">
    <property type="entry name" value="MOLYBDENUM COFACTOR CYTIDYLYLTRANSFERASE"/>
    <property type="match status" value="1"/>
</dbReference>
<dbReference type="InterPro" id="IPR003607">
    <property type="entry name" value="HD/PDEase_dom"/>
</dbReference>
<dbReference type="PANTHER" id="PTHR43777:SF1">
    <property type="entry name" value="MOLYBDENUM COFACTOR CYTIDYLYLTRANSFERASE"/>
    <property type="match status" value="1"/>
</dbReference>
<name>A0A1H2JTX1_9BACT</name>
<dbReference type="Gene3D" id="1.10.3210.10">
    <property type="entry name" value="Hypothetical protein af1432"/>
    <property type="match status" value="1"/>
</dbReference>
<dbReference type="InterPro" id="IPR029044">
    <property type="entry name" value="Nucleotide-diphossugar_trans"/>
</dbReference>
<dbReference type="InterPro" id="IPR025877">
    <property type="entry name" value="MobA-like_NTP_Trfase"/>
</dbReference>
<sequence length="398" mass="44332">MEGSAQAVKPADIRHAVLENKKMVRHLKQKDRSTPISAVILAAGLSSRMGDFKPLLPLGKTTIVETAINLFKAHQINDIVVVTGHNYNLLEPIVKKAGALPIFNCEYSSGMLSSIQKGVQNIRPEYSGFFLLPVDIPAIRPSTIKLMIQQFQKTPDKIILPYFDDTPGHPPLIPVGLKTDILNLCDGSTLRDVMLSPENQKIPLKVYDRGILMDADDKQGYEHICQKFNSLNIPDKEECLSIINDILPENDPIRIHLAEVSFAALKIANGLPHQLNTDLVIAAAILHDIKRKEKNHAKAGAKFIRDLGFAEVSAIITQHMDIDIDTASEVNEKEVVYFADKLCNGNGVDLNYHKRFSENLMKFPWAITSISKRYENTKLIQARIEESAGKSVREIISS</sequence>
<feature type="domain" description="MobA-like NTP transferase" evidence="2">
    <location>
        <begin position="38"/>
        <end position="194"/>
    </location>
</feature>
<dbReference type="InterPro" id="IPR054703">
    <property type="entry name" value="Mop-rel"/>
</dbReference>
<dbReference type="NCBIfam" id="TIGR00277">
    <property type="entry name" value="HDIG"/>
    <property type="match status" value="1"/>
</dbReference>
<reference evidence="4" key="1">
    <citation type="submission" date="2016-10" db="EMBL/GenBank/DDBJ databases">
        <authorList>
            <person name="Varghese N."/>
            <person name="Submissions S."/>
        </authorList>
    </citation>
    <scope>NUCLEOTIDE SEQUENCE [LARGE SCALE GENOMIC DNA]</scope>
    <source>
        <strain evidence="4">DSM 3384</strain>
    </source>
</reference>
<evidence type="ECO:0000313" key="3">
    <source>
        <dbReference type="EMBL" id="SDU59618.1"/>
    </source>
</evidence>
<evidence type="ECO:0000313" key="4">
    <source>
        <dbReference type="Proteomes" id="UP000199608"/>
    </source>
</evidence>
<dbReference type="InterPro" id="IPR006674">
    <property type="entry name" value="HD_domain"/>
</dbReference>
<organism evidence="3 4">
    <name type="scientific">Desulfobacula phenolica</name>
    <dbReference type="NCBI Taxonomy" id="90732"/>
    <lineage>
        <taxon>Bacteria</taxon>
        <taxon>Pseudomonadati</taxon>
        <taxon>Thermodesulfobacteriota</taxon>
        <taxon>Desulfobacteria</taxon>
        <taxon>Desulfobacterales</taxon>
        <taxon>Desulfobacteraceae</taxon>
        <taxon>Desulfobacula</taxon>
    </lineage>
</organism>
<dbReference type="Pfam" id="PF01966">
    <property type="entry name" value="HD"/>
    <property type="match status" value="1"/>
</dbReference>
<dbReference type="SUPFAM" id="SSF53448">
    <property type="entry name" value="Nucleotide-diphospho-sugar transferases"/>
    <property type="match status" value="1"/>
</dbReference>
<protein>
    <submittedName>
        <fullName evidence="3">HDIG domain-containing protein</fullName>
    </submittedName>
</protein>
<dbReference type="EMBL" id="FNLL01000015">
    <property type="protein sequence ID" value="SDU59618.1"/>
    <property type="molecule type" value="Genomic_DNA"/>
</dbReference>
<evidence type="ECO:0000259" key="2">
    <source>
        <dbReference type="Pfam" id="PF12804"/>
    </source>
</evidence>
<keyword evidence="4" id="KW-1185">Reference proteome</keyword>
<dbReference type="NCBIfam" id="NF045665">
    <property type="entry name" value="NTPtran_DVU1551"/>
    <property type="match status" value="1"/>
</dbReference>
<dbReference type="CDD" id="cd04182">
    <property type="entry name" value="GT_2_like_f"/>
    <property type="match status" value="1"/>
</dbReference>
<accession>A0A1H2JTX1</accession>
<dbReference type="Gene3D" id="3.90.550.10">
    <property type="entry name" value="Spore Coat Polysaccharide Biosynthesis Protein SpsA, Chain A"/>
    <property type="match status" value="1"/>
</dbReference>
<dbReference type="GO" id="GO:0016779">
    <property type="term" value="F:nucleotidyltransferase activity"/>
    <property type="evidence" value="ECO:0007669"/>
    <property type="project" value="UniProtKB-ARBA"/>
</dbReference>
<dbReference type="SUPFAM" id="SSF109604">
    <property type="entry name" value="HD-domain/PDEase-like"/>
    <property type="match status" value="1"/>
</dbReference>
<dbReference type="CDD" id="cd00077">
    <property type="entry name" value="HDc"/>
    <property type="match status" value="1"/>
</dbReference>
<dbReference type="AlphaFoldDB" id="A0A1H2JTX1"/>
<proteinExistence type="predicted"/>
<gene>
    <name evidence="3" type="ORF">SAMN04487931_11544</name>
</gene>
<dbReference type="Proteomes" id="UP000199608">
    <property type="component" value="Unassembled WGS sequence"/>
</dbReference>
<feature type="domain" description="HD" evidence="1">
    <location>
        <begin position="255"/>
        <end position="344"/>
    </location>
</feature>
<evidence type="ECO:0000259" key="1">
    <source>
        <dbReference type="Pfam" id="PF01966"/>
    </source>
</evidence>